<dbReference type="PROSITE" id="PS50011">
    <property type="entry name" value="PROTEIN_KINASE_DOM"/>
    <property type="match status" value="1"/>
</dbReference>
<dbReference type="Pfam" id="PF00018">
    <property type="entry name" value="SH3_1"/>
    <property type="match status" value="1"/>
</dbReference>
<dbReference type="PROSITE" id="PS00107">
    <property type="entry name" value="PROTEIN_KINASE_ATP"/>
    <property type="match status" value="1"/>
</dbReference>
<feature type="domain" description="SH3" evidence="16">
    <location>
        <begin position="206"/>
        <end position="265"/>
    </location>
</feature>
<dbReference type="CDD" id="cd00173">
    <property type="entry name" value="SH2"/>
    <property type="match status" value="1"/>
</dbReference>
<feature type="non-terminal residue" evidence="18">
    <location>
        <position position="633"/>
    </location>
</feature>
<evidence type="ECO:0000256" key="2">
    <source>
        <dbReference type="ARBA" id="ARBA00022553"/>
    </source>
</evidence>
<dbReference type="PRINTS" id="PR00109">
    <property type="entry name" value="TYRKINASE"/>
</dbReference>
<keyword evidence="4 12" id="KW-0547">Nucleotide-binding</keyword>
<dbReference type="PRINTS" id="PR00401">
    <property type="entry name" value="SH2DOMAIN"/>
</dbReference>
<keyword evidence="1 11" id="KW-0728">SH3 domain</keyword>
<dbReference type="Pfam" id="PF00017">
    <property type="entry name" value="SH2"/>
    <property type="match status" value="1"/>
</dbReference>
<dbReference type="InterPro" id="IPR050198">
    <property type="entry name" value="Non-receptor_tyrosine_kinases"/>
</dbReference>
<evidence type="ECO:0000313" key="19">
    <source>
        <dbReference type="Proteomes" id="UP001519460"/>
    </source>
</evidence>
<dbReference type="SUPFAM" id="SSF50044">
    <property type="entry name" value="SH3-domain"/>
    <property type="match status" value="1"/>
</dbReference>
<evidence type="ECO:0000256" key="9">
    <source>
        <dbReference type="ARBA" id="ARBA00051245"/>
    </source>
</evidence>
<dbReference type="InterPro" id="IPR017441">
    <property type="entry name" value="Protein_kinase_ATP_BS"/>
</dbReference>
<dbReference type="SUPFAM" id="SSF55550">
    <property type="entry name" value="SH2 domain"/>
    <property type="match status" value="1"/>
</dbReference>
<dbReference type="PROSITE" id="PS50002">
    <property type="entry name" value="SH3"/>
    <property type="match status" value="1"/>
</dbReference>
<dbReference type="CDD" id="cd11845">
    <property type="entry name" value="SH3_Src_like"/>
    <property type="match status" value="1"/>
</dbReference>
<reference evidence="18 19" key="1">
    <citation type="journal article" date="2023" name="Sci. Data">
        <title>Genome assembly of the Korean intertidal mud-creeper Batillaria attramentaria.</title>
        <authorList>
            <person name="Patra A.K."/>
            <person name="Ho P.T."/>
            <person name="Jun S."/>
            <person name="Lee S.J."/>
            <person name="Kim Y."/>
            <person name="Won Y.J."/>
        </authorList>
    </citation>
    <scope>NUCLEOTIDE SEQUENCE [LARGE SCALE GENOMIC DNA]</scope>
    <source>
        <strain evidence="18">Wonlab-2016</strain>
    </source>
</reference>
<feature type="region of interest" description="Disordered" evidence="14">
    <location>
        <begin position="100"/>
        <end position="135"/>
    </location>
</feature>
<dbReference type="SMART" id="SM00326">
    <property type="entry name" value="SH3"/>
    <property type="match status" value="1"/>
</dbReference>
<keyword evidence="3 13" id="KW-0808">Transferase</keyword>
<dbReference type="InterPro" id="IPR001245">
    <property type="entry name" value="Ser-Thr/Tyr_kinase_cat_dom"/>
</dbReference>
<evidence type="ECO:0000259" key="17">
    <source>
        <dbReference type="PROSITE" id="PS50011"/>
    </source>
</evidence>
<evidence type="ECO:0000259" key="15">
    <source>
        <dbReference type="PROSITE" id="PS50001"/>
    </source>
</evidence>
<dbReference type="Gene3D" id="1.10.510.10">
    <property type="entry name" value="Transferase(Phosphotransferase) domain 1"/>
    <property type="match status" value="1"/>
</dbReference>
<dbReference type="SMART" id="SM00219">
    <property type="entry name" value="TyrKc"/>
    <property type="match status" value="1"/>
</dbReference>
<keyword evidence="8 13" id="KW-0829">Tyrosine-protein kinase</keyword>
<dbReference type="FunFam" id="3.30.200.20:FF:000053">
    <property type="entry name" value="Tyrosine-protein kinase"/>
    <property type="match status" value="1"/>
</dbReference>
<keyword evidence="6 12" id="KW-0067">ATP-binding</keyword>
<evidence type="ECO:0000256" key="14">
    <source>
        <dbReference type="SAM" id="MobiDB-lite"/>
    </source>
</evidence>
<name>A0ABD0K0H1_9CAEN</name>
<evidence type="ECO:0000256" key="6">
    <source>
        <dbReference type="ARBA" id="ARBA00022840"/>
    </source>
</evidence>
<organism evidence="18 19">
    <name type="scientific">Batillaria attramentaria</name>
    <dbReference type="NCBI Taxonomy" id="370345"/>
    <lineage>
        <taxon>Eukaryota</taxon>
        <taxon>Metazoa</taxon>
        <taxon>Spiralia</taxon>
        <taxon>Lophotrochozoa</taxon>
        <taxon>Mollusca</taxon>
        <taxon>Gastropoda</taxon>
        <taxon>Caenogastropoda</taxon>
        <taxon>Sorbeoconcha</taxon>
        <taxon>Cerithioidea</taxon>
        <taxon>Batillariidae</taxon>
        <taxon>Batillaria</taxon>
    </lineage>
</organism>
<dbReference type="InterPro" id="IPR008266">
    <property type="entry name" value="Tyr_kinase_AS"/>
</dbReference>
<dbReference type="GO" id="GO:0005524">
    <property type="term" value="F:ATP binding"/>
    <property type="evidence" value="ECO:0007669"/>
    <property type="project" value="UniProtKB-UniRule"/>
</dbReference>
<dbReference type="PANTHER" id="PTHR24418">
    <property type="entry name" value="TYROSINE-PROTEIN KINASE"/>
    <property type="match status" value="1"/>
</dbReference>
<dbReference type="Gene3D" id="3.30.505.10">
    <property type="entry name" value="SH2 domain"/>
    <property type="match status" value="1"/>
</dbReference>
<evidence type="ECO:0000256" key="1">
    <source>
        <dbReference type="ARBA" id="ARBA00022443"/>
    </source>
</evidence>
<comment type="caution">
    <text evidence="18">The sequence shown here is derived from an EMBL/GenBank/DDBJ whole genome shotgun (WGS) entry which is preliminary data.</text>
</comment>
<evidence type="ECO:0000259" key="16">
    <source>
        <dbReference type="PROSITE" id="PS50002"/>
    </source>
</evidence>
<dbReference type="InterPro" id="IPR020635">
    <property type="entry name" value="Tyr_kinase_cat_dom"/>
</dbReference>
<evidence type="ECO:0000256" key="11">
    <source>
        <dbReference type="PROSITE-ProRule" id="PRU00192"/>
    </source>
</evidence>
<dbReference type="EMBL" id="JACVVK020000272">
    <property type="protein sequence ID" value="KAK7480860.1"/>
    <property type="molecule type" value="Genomic_DNA"/>
</dbReference>
<feature type="domain" description="SH2" evidence="15">
    <location>
        <begin position="271"/>
        <end position="352"/>
    </location>
</feature>
<evidence type="ECO:0000256" key="4">
    <source>
        <dbReference type="ARBA" id="ARBA00022741"/>
    </source>
</evidence>
<comment type="catalytic activity">
    <reaction evidence="9 13">
        <text>L-tyrosyl-[protein] + ATP = O-phospho-L-tyrosyl-[protein] + ADP + H(+)</text>
        <dbReference type="Rhea" id="RHEA:10596"/>
        <dbReference type="Rhea" id="RHEA-COMP:10136"/>
        <dbReference type="Rhea" id="RHEA-COMP:20101"/>
        <dbReference type="ChEBI" id="CHEBI:15378"/>
        <dbReference type="ChEBI" id="CHEBI:30616"/>
        <dbReference type="ChEBI" id="CHEBI:46858"/>
        <dbReference type="ChEBI" id="CHEBI:61978"/>
        <dbReference type="ChEBI" id="CHEBI:456216"/>
        <dbReference type="EC" id="2.7.10.2"/>
    </reaction>
</comment>
<feature type="region of interest" description="Disordered" evidence="14">
    <location>
        <begin position="1"/>
        <end position="23"/>
    </location>
</feature>
<evidence type="ECO:0000256" key="3">
    <source>
        <dbReference type="ARBA" id="ARBA00022679"/>
    </source>
</evidence>
<gene>
    <name evidence="18" type="ORF">BaRGS_00027861</name>
</gene>
<dbReference type="PROSITE" id="PS00109">
    <property type="entry name" value="PROTEIN_KINASE_TYR"/>
    <property type="match status" value="1"/>
</dbReference>
<dbReference type="InterPro" id="IPR000719">
    <property type="entry name" value="Prot_kinase_dom"/>
</dbReference>
<dbReference type="Pfam" id="PF07714">
    <property type="entry name" value="PK_Tyr_Ser-Thr"/>
    <property type="match status" value="1"/>
</dbReference>
<keyword evidence="5 13" id="KW-0418">Kinase</keyword>
<feature type="binding site" evidence="12">
    <location>
        <position position="401"/>
    </location>
    <ligand>
        <name>ATP</name>
        <dbReference type="ChEBI" id="CHEBI:30616"/>
    </ligand>
</feature>
<dbReference type="FunFam" id="1.10.510.10:FF:000399">
    <property type="entry name" value="Tyrosine-protein kinase"/>
    <property type="match status" value="1"/>
</dbReference>
<evidence type="ECO:0000256" key="10">
    <source>
        <dbReference type="PROSITE-ProRule" id="PRU00191"/>
    </source>
</evidence>
<dbReference type="InterPro" id="IPR001452">
    <property type="entry name" value="SH3_domain"/>
</dbReference>
<dbReference type="Proteomes" id="UP001519460">
    <property type="component" value="Unassembled WGS sequence"/>
</dbReference>
<evidence type="ECO:0000313" key="18">
    <source>
        <dbReference type="EMBL" id="KAK7480860.1"/>
    </source>
</evidence>
<dbReference type="InterPro" id="IPR036028">
    <property type="entry name" value="SH3-like_dom_sf"/>
</dbReference>
<dbReference type="EC" id="2.7.10.2" evidence="13"/>
<dbReference type="SUPFAM" id="SSF56112">
    <property type="entry name" value="Protein kinase-like (PK-like)"/>
    <property type="match status" value="1"/>
</dbReference>
<keyword evidence="19" id="KW-1185">Reference proteome</keyword>
<dbReference type="Gene3D" id="2.30.30.40">
    <property type="entry name" value="SH3 Domains"/>
    <property type="match status" value="1"/>
</dbReference>
<dbReference type="PROSITE" id="PS50001">
    <property type="entry name" value="SH2"/>
    <property type="match status" value="1"/>
</dbReference>
<proteinExistence type="inferred from homology"/>
<dbReference type="AlphaFoldDB" id="A0ABD0K0H1"/>
<feature type="domain" description="Protein kinase" evidence="17">
    <location>
        <begin position="372"/>
        <end position="621"/>
    </location>
</feature>
<dbReference type="InterPro" id="IPR036860">
    <property type="entry name" value="SH2_dom_sf"/>
</dbReference>
<dbReference type="PRINTS" id="PR00452">
    <property type="entry name" value="SH3DOMAIN"/>
</dbReference>
<dbReference type="GO" id="GO:0004715">
    <property type="term" value="F:non-membrane spanning protein tyrosine kinase activity"/>
    <property type="evidence" value="ECO:0007669"/>
    <property type="project" value="UniProtKB-EC"/>
</dbReference>
<evidence type="ECO:0000256" key="13">
    <source>
        <dbReference type="RuleBase" id="RU362096"/>
    </source>
</evidence>
<dbReference type="SMART" id="SM00252">
    <property type="entry name" value="SH2"/>
    <property type="match status" value="1"/>
</dbReference>
<comment type="similarity">
    <text evidence="13">Belongs to the protein kinase superfamily. Tyr protein kinase family.</text>
</comment>
<dbReference type="InterPro" id="IPR011009">
    <property type="entry name" value="Kinase-like_dom_sf"/>
</dbReference>
<evidence type="ECO:0000256" key="5">
    <source>
        <dbReference type="ARBA" id="ARBA00022777"/>
    </source>
</evidence>
<accession>A0ABD0K0H1</accession>
<keyword evidence="2" id="KW-0597">Phosphoprotein</keyword>
<evidence type="ECO:0000256" key="12">
    <source>
        <dbReference type="PROSITE-ProRule" id="PRU10141"/>
    </source>
</evidence>
<protein>
    <recommendedName>
        <fullName evidence="13">Tyrosine-protein kinase</fullName>
        <ecNumber evidence="13">2.7.10.2</ecNumber>
    </recommendedName>
</protein>
<evidence type="ECO:0000256" key="7">
    <source>
        <dbReference type="ARBA" id="ARBA00022999"/>
    </source>
</evidence>
<evidence type="ECO:0000256" key="8">
    <source>
        <dbReference type="ARBA" id="ARBA00023137"/>
    </source>
</evidence>
<sequence length="633" mass="72689">MGNVEPSQFLRRPAPGQEKKKTENYSAYLHETLGEPYEFDFTAWAQHYGFTKATRKTLKKQDLTKPEKLLLLKLEDIASIGLTVGEKVLFEEAVRRMKEEATKLRTSKAQKQGCKSDEDNPYSCGTLQEPEDDDIYDDYEDNPDPFGNLPQPKEDCLLPRHLQLPSVSDHPTTVRQTSGAALSGYTRLTSQYVQVREYKNLETGHKGLAMIRALYDCESVEKDELSFKKDDLMELLNDKGDWWKARHVDGREGYVPYNFVALDNTMKSMDWFFGTISRPESEQALKADTAGAGSFLVRESLRGNGLVLSVRGPDEDSEQVFHYKIHSDEGKRCYISSSNVFSTVEDLINYHKVQQDLSKETEDEWEIDPSTIIFDETLGAGQFGEVCKGKWKEKTVVAVKKMKETMDPTEFQAEAAIMKKFKDRNLVKLYAVCTKQKPYLIVMEHMPYGSLLDYLRKDDEDTLGATDLIDMAAQVASGMAYLEKNHFIHRDLAARNILVAERNIVKVSDFGFARLLEDSVYNPKQGTKVPFKWTALEVFTLNRFTIKSDVWSFGILLHEIMTKGEIPYCGMSNQTVVDKIKRGYRLPRDESVPERLYKQMLRCWDESETKRPSFESLQSFLVDYFDDDYTYTT</sequence>
<keyword evidence="7 10" id="KW-0727">SH2 domain</keyword>
<dbReference type="InterPro" id="IPR000980">
    <property type="entry name" value="SH2"/>
</dbReference>